<dbReference type="EMBL" id="GBRH01224217">
    <property type="protein sequence ID" value="JAD73678.1"/>
    <property type="molecule type" value="Transcribed_RNA"/>
</dbReference>
<feature type="region of interest" description="Disordered" evidence="1">
    <location>
        <begin position="1"/>
        <end position="51"/>
    </location>
</feature>
<dbReference type="AlphaFoldDB" id="A0A0A9CGV4"/>
<reference evidence="2" key="2">
    <citation type="journal article" date="2015" name="Data Brief">
        <title>Shoot transcriptome of the giant reed, Arundo donax.</title>
        <authorList>
            <person name="Barrero R.A."/>
            <person name="Guerrero F.D."/>
            <person name="Moolhuijzen P."/>
            <person name="Goolsby J.A."/>
            <person name="Tidwell J."/>
            <person name="Bellgard S.E."/>
            <person name="Bellgard M.I."/>
        </authorList>
    </citation>
    <scope>NUCLEOTIDE SEQUENCE</scope>
    <source>
        <tissue evidence="2">Shoot tissue taken approximately 20 cm above the soil surface</tissue>
    </source>
</reference>
<organism evidence="2">
    <name type="scientific">Arundo donax</name>
    <name type="common">Giant reed</name>
    <name type="synonym">Donax arundinaceus</name>
    <dbReference type="NCBI Taxonomy" id="35708"/>
    <lineage>
        <taxon>Eukaryota</taxon>
        <taxon>Viridiplantae</taxon>
        <taxon>Streptophyta</taxon>
        <taxon>Embryophyta</taxon>
        <taxon>Tracheophyta</taxon>
        <taxon>Spermatophyta</taxon>
        <taxon>Magnoliopsida</taxon>
        <taxon>Liliopsida</taxon>
        <taxon>Poales</taxon>
        <taxon>Poaceae</taxon>
        <taxon>PACMAD clade</taxon>
        <taxon>Arundinoideae</taxon>
        <taxon>Arundineae</taxon>
        <taxon>Arundo</taxon>
    </lineage>
</organism>
<feature type="compositionally biased region" description="Low complexity" evidence="1">
    <location>
        <begin position="22"/>
        <end position="34"/>
    </location>
</feature>
<proteinExistence type="predicted"/>
<evidence type="ECO:0000256" key="1">
    <source>
        <dbReference type="SAM" id="MobiDB-lite"/>
    </source>
</evidence>
<feature type="compositionally biased region" description="Polar residues" evidence="1">
    <location>
        <begin position="10"/>
        <end position="19"/>
    </location>
</feature>
<name>A0A0A9CGV4_ARUDO</name>
<evidence type="ECO:0000313" key="2">
    <source>
        <dbReference type="EMBL" id="JAD73678.1"/>
    </source>
</evidence>
<protein>
    <submittedName>
        <fullName evidence="2">Uncharacterized protein</fullName>
    </submittedName>
</protein>
<sequence length="73" mass="7657">MRLLAASVKCTPSQETYSDGSAHAAAPGAPQNAAMSTLYAPPRPPQHAASDLDLKPYLRGDTTRSVTAPYRSA</sequence>
<accession>A0A0A9CGV4</accession>
<reference evidence="2" key="1">
    <citation type="submission" date="2014-09" db="EMBL/GenBank/DDBJ databases">
        <authorList>
            <person name="Magalhaes I.L.F."/>
            <person name="Oliveira U."/>
            <person name="Santos F.R."/>
            <person name="Vidigal T.H.D.A."/>
            <person name="Brescovit A.D."/>
            <person name="Santos A.J."/>
        </authorList>
    </citation>
    <scope>NUCLEOTIDE SEQUENCE</scope>
    <source>
        <tissue evidence="2">Shoot tissue taken approximately 20 cm above the soil surface</tissue>
    </source>
</reference>